<dbReference type="OMA" id="GDYFQSI"/>
<dbReference type="AlphaFoldDB" id="L8GX33"/>
<dbReference type="SUPFAM" id="SSF51445">
    <property type="entry name" value="(Trans)glycosidases"/>
    <property type="match status" value="1"/>
</dbReference>
<keyword evidence="2 4" id="KW-0378">Hydrolase</keyword>
<evidence type="ECO:0000313" key="8">
    <source>
        <dbReference type="EMBL" id="ELR17560.1"/>
    </source>
</evidence>
<dbReference type="PROSITE" id="PS00659">
    <property type="entry name" value="GLYCOSYL_HYDROL_F5"/>
    <property type="match status" value="1"/>
</dbReference>
<gene>
    <name evidence="8" type="ORF">ACA1_063240</name>
</gene>
<dbReference type="InterPro" id="IPR001547">
    <property type="entry name" value="Glyco_hydro_5"/>
</dbReference>
<protein>
    <submittedName>
        <fullName evidence="8">Cellulase (Glycosyl hydrolase family 5) subfamily protein</fullName>
    </submittedName>
</protein>
<organism evidence="8 9">
    <name type="scientific">Acanthamoeba castellanii (strain ATCC 30010 / Neff)</name>
    <dbReference type="NCBI Taxonomy" id="1257118"/>
    <lineage>
        <taxon>Eukaryota</taxon>
        <taxon>Amoebozoa</taxon>
        <taxon>Discosea</taxon>
        <taxon>Longamoebia</taxon>
        <taxon>Centramoebida</taxon>
        <taxon>Acanthamoebidae</taxon>
        <taxon>Acanthamoeba</taxon>
    </lineage>
</organism>
<comment type="similarity">
    <text evidence="1 4">Belongs to the glycosyl hydrolase 5 (cellulase A) family.</text>
</comment>
<feature type="region of interest" description="Disordered" evidence="5">
    <location>
        <begin position="334"/>
        <end position="405"/>
    </location>
</feature>
<dbReference type="PANTHER" id="PTHR34142">
    <property type="entry name" value="ENDO-BETA-1,4-GLUCANASE A"/>
    <property type="match status" value="1"/>
</dbReference>
<evidence type="ECO:0000259" key="7">
    <source>
        <dbReference type="Pfam" id="PF00150"/>
    </source>
</evidence>
<dbReference type="InterPro" id="IPR018087">
    <property type="entry name" value="Glyco_hydro_5_CS"/>
</dbReference>
<dbReference type="InterPro" id="IPR017853">
    <property type="entry name" value="GH"/>
</dbReference>
<dbReference type="Pfam" id="PF00150">
    <property type="entry name" value="Cellulase"/>
    <property type="match status" value="1"/>
</dbReference>
<dbReference type="VEuPathDB" id="AmoebaDB:ACA1_063240"/>
<dbReference type="PANTHER" id="PTHR34142:SF1">
    <property type="entry name" value="GLYCOSIDE HYDROLASE FAMILY 5 DOMAIN-CONTAINING PROTEIN"/>
    <property type="match status" value="1"/>
</dbReference>
<feature type="chain" id="PRO_5003989914" evidence="6">
    <location>
        <begin position="21"/>
        <end position="405"/>
    </location>
</feature>
<dbReference type="KEGG" id="acan:ACA1_063240"/>
<keyword evidence="9" id="KW-1185">Reference proteome</keyword>
<accession>L8GX33</accession>
<reference evidence="8 9" key="1">
    <citation type="journal article" date="2013" name="Genome Biol.">
        <title>Genome of Acanthamoeba castellanii highlights extensive lateral gene transfer and early evolution of tyrosine kinase signaling.</title>
        <authorList>
            <person name="Clarke M."/>
            <person name="Lohan A.J."/>
            <person name="Liu B."/>
            <person name="Lagkouvardos I."/>
            <person name="Roy S."/>
            <person name="Zafar N."/>
            <person name="Bertelli C."/>
            <person name="Schilde C."/>
            <person name="Kianianmomeni A."/>
            <person name="Burglin T.R."/>
            <person name="Frech C."/>
            <person name="Turcotte B."/>
            <person name="Kopec K.O."/>
            <person name="Synnott J.M."/>
            <person name="Choo C."/>
            <person name="Paponov I."/>
            <person name="Finkler A."/>
            <person name="Soon Heng Tan C."/>
            <person name="Hutchins A.P."/>
            <person name="Weinmeier T."/>
            <person name="Rattei T."/>
            <person name="Chu J.S."/>
            <person name="Gimenez G."/>
            <person name="Irimia M."/>
            <person name="Rigden D.J."/>
            <person name="Fitzpatrick D.A."/>
            <person name="Lorenzo-Morales J."/>
            <person name="Bateman A."/>
            <person name="Chiu C.H."/>
            <person name="Tang P."/>
            <person name="Hegemann P."/>
            <person name="Fromm H."/>
            <person name="Raoult D."/>
            <person name="Greub G."/>
            <person name="Miranda-Saavedra D."/>
            <person name="Chen N."/>
            <person name="Nash P."/>
            <person name="Ginger M.L."/>
            <person name="Horn M."/>
            <person name="Schaap P."/>
            <person name="Caler L."/>
            <person name="Loftus B."/>
        </authorList>
    </citation>
    <scope>NUCLEOTIDE SEQUENCE [LARGE SCALE GENOMIC DNA]</scope>
    <source>
        <strain evidence="8 9">Neff</strain>
    </source>
</reference>
<evidence type="ECO:0000256" key="5">
    <source>
        <dbReference type="SAM" id="MobiDB-lite"/>
    </source>
</evidence>
<keyword evidence="3 4" id="KW-0326">Glycosidase</keyword>
<dbReference type="GeneID" id="14917903"/>
<evidence type="ECO:0000256" key="2">
    <source>
        <dbReference type="ARBA" id="ARBA00022801"/>
    </source>
</evidence>
<dbReference type="RefSeq" id="XP_004339573.1">
    <property type="nucleotide sequence ID" value="XM_004339525.1"/>
</dbReference>
<sequence>MRTTLILCVLLILALSGATGQKYFGVNQPGLAFSSSKLPGTAWKDYPLVGTPSLDYFSLKGMNTVRVGVLWERLQPVLNGGNGPFDQTYVGQLNTTVNYITKVKLQYVLLDVHNYFRYRGQLIGSANVSYTAFTKFWSKLASLYVDNPKIIFGTMNEPNGVSALMTLTAANAAIAGIRASGAKAHQQLITISGSGWSSAESWMGSNSNTMAPSNITDPLNNWYYEMHQYFDGAGGTTVCNPVWNVQGKLGPVTTWARTNKAKIFLGEFGLNDSDQCLALLETLMTFLKNNTDVWHGWTWWSAGSWWPADYVNLIEPNADGTDRNRIMSTLRKYFPSVAPSRSPSRSPTRTPSPTRSPSRTPSTTPTRSPTRTPSPTRSPSRTPSTTPTRSPTRTPSPSRTASPRV</sequence>
<proteinExistence type="inferred from homology"/>
<evidence type="ECO:0000256" key="3">
    <source>
        <dbReference type="ARBA" id="ARBA00023295"/>
    </source>
</evidence>
<evidence type="ECO:0000313" key="9">
    <source>
        <dbReference type="Proteomes" id="UP000011083"/>
    </source>
</evidence>
<feature type="domain" description="Glycoside hydrolase family 5" evidence="7">
    <location>
        <begin position="53"/>
        <end position="302"/>
    </location>
</feature>
<feature type="signal peptide" evidence="6">
    <location>
        <begin position="1"/>
        <end position="20"/>
    </location>
</feature>
<feature type="compositionally biased region" description="Low complexity" evidence="5">
    <location>
        <begin position="339"/>
        <end position="405"/>
    </location>
</feature>
<dbReference type="STRING" id="1257118.L8GX33"/>
<evidence type="ECO:0000256" key="6">
    <source>
        <dbReference type="SAM" id="SignalP"/>
    </source>
</evidence>
<dbReference type="EMBL" id="KB007974">
    <property type="protein sequence ID" value="ELR17560.1"/>
    <property type="molecule type" value="Genomic_DNA"/>
</dbReference>
<dbReference type="Gene3D" id="3.20.20.80">
    <property type="entry name" value="Glycosidases"/>
    <property type="match status" value="1"/>
</dbReference>
<dbReference type="OrthoDB" id="5823761at2759"/>
<dbReference type="GO" id="GO:0004553">
    <property type="term" value="F:hydrolase activity, hydrolyzing O-glycosyl compounds"/>
    <property type="evidence" value="ECO:0007669"/>
    <property type="project" value="InterPro"/>
</dbReference>
<dbReference type="Proteomes" id="UP000011083">
    <property type="component" value="Unassembled WGS sequence"/>
</dbReference>
<evidence type="ECO:0000256" key="4">
    <source>
        <dbReference type="RuleBase" id="RU361153"/>
    </source>
</evidence>
<dbReference type="GO" id="GO:0009251">
    <property type="term" value="P:glucan catabolic process"/>
    <property type="evidence" value="ECO:0007669"/>
    <property type="project" value="TreeGrafter"/>
</dbReference>
<name>L8GX33_ACACF</name>
<keyword evidence="6" id="KW-0732">Signal</keyword>
<evidence type="ECO:0000256" key="1">
    <source>
        <dbReference type="ARBA" id="ARBA00005641"/>
    </source>
</evidence>